<reference evidence="1 2" key="1">
    <citation type="journal article" date="2013" name="BMC Genomics">
        <title>Comparative genomics of parasitic silkworm microsporidia reveal an association between genome expansion and host adaptation.</title>
        <authorList>
            <person name="Pan G."/>
            <person name="Xu J."/>
            <person name="Li T."/>
            <person name="Xia Q."/>
            <person name="Liu S.L."/>
            <person name="Zhang G."/>
            <person name="Li S."/>
            <person name="Li C."/>
            <person name="Liu H."/>
            <person name="Yang L."/>
            <person name="Liu T."/>
            <person name="Zhang X."/>
            <person name="Wu Z."/>
            <person name="Fan W."/>
            <person name="Dang X."/>
            <person name="Xiang H."/>
            <person name="Tao M."/>
            <person name="Li Y."/>
            <person name="Hu J."/>
            <person name="Li Z."/>
            <person name="Lin L."/>
            <person name="Luo J."/>
            <person name="Geng L."/>
            <person name="Wang L."/>
            <person name="Long M."/>
            <person name="Wan Y."/>
            <person name="He N."/>
            <person name="Zhang Z."/>
            <person name="Lu C."/>
            <person name="Keeling P.J."/>
            <person name="Wang J."/>
            <person name="Xiang Z."/>
            <person name="Zhou Z."/>
        </authorList>
    </citation>
    <scope>NUCLEOTIDE SEQUENCE [LARGE SCALE GENOMIC DNA]</scope>
    <source>
        <strain evidence="2">CQ1 / CVCC 102059</strain>
    </source>
</reference>
<proteinExistence type="predicted"/>
<evidence type="ECO:0000313" key="1">
    <source>
        <dbReference type="EMBL" id="EOB14556.1"/>
    </source>
</evidence>
<sequence>MDFNKISKLYLQSLSSELVIYDELDLVLISYGCGVSIKLEGDGELFSSALPDEYSHRVYIRIGKGQPSSDTVSPALKYKPGPLKKVEKYLSTRNIPKAVSFPNKISELISDNANENLRNMEYFEDYTGEIRTVFDIDGISLFIKQVGTLVDRRVGREIKLFEKVINRDEIGVFVARLKELYPELSLFVESYDSKAGLASHRSSLVLKG</sequence>
<dbReference type="EMBL" id="KB908932">
    <property type="protein sequence ID" value="EOB14556.1"/>
    <property type="molecule type" value="Genomic_DNA"/>
</dbReference>
<dbReference type="Proteomes" id="UP000016927">
    <property type="component" value="Unassembled WGS sequence"/>
</dbReference>
<feature type="non-terminal residue" evidence="1">
    <location>
        <position position="208"/>
    </location>
</feature>
<dbReference type="AlphaFoldDB" id="R0KUM2"/>
<accession>R0KUM2</accession>
<dbReference type="HOGENOM" id="CLU_1321227_0_0_1"/>
<gene>
    <name evidence="1" type="ORF">NBO_24g0002</name>
</gene>
<protein>
    <submittedName>
        <fullName evidence="1">Uncharacterized protein</fullName>
    </submittedName>
</protein>
<keyword evidence="2" id="KW-1185">Reference proteome</keyword>
<evidence type="ECO:0000313" key="2">
    <source>
        <dbReference type="Proteomes" id="UP000016927"/>
    </source>
</evidence>
<name>R0KUM2_NOSB1</name>
<organism evidence="1 2">
    <name type="scientific">Nosema bombycis (strain CQ1 / CVCC 102059)</name>
    <name type="common">Microsporidian parasite</name>
    <name type="synonym">Pebrine of silkworm</name>
    <dbReference type="NCBI Taxonomy" id="578461"/>
    <lineage>
        <taxon>Eukaryota</taxon>
        <taxon>Fungi</taxon>
        <taxon>Fungi incertae sedis</taxon>
        <taxon>Microsporidia</taxon>
        <taxon>Nosematidae</taxon>
        <taxon>Nosema</taxon>
    </lineage>
</organism>
<dbReference type="VEuPathDB" id="MicrosporidiaDB:NBO_24g0002"/>